<evidence type="ECO:0000256" key="1">
    <source>
        <dbReference type="SAM" id="MobiDB-lite"/>
    </source>
</evidence>
<feature type="region of interest" description="Disordered" evidence="1">
    <location>
        <begin position="1"/>
        <end position="29"/>
    </location>
</feature>
<reference evidence="2" key="2">
    <citation type="journal article" date="2015" name="Fish Shellfish Immunol.">
        <title>Early steps in the European eel (Anguilla anguilla)-Vibrio vulnificus interaction in the gills: Role of the RtxA13 toxin.</title>
        <authorList>
            <person name="Callol A."/>
            <person name="Pajuelo D."/>
            <person name="Ebbesson L."/>
            <person name="Teles M."/>
            <person name="MacKenzie S."/>
            <person name="Amaro C."/>
        </authorList>
    </citation>
    <scope>NUCLEOTIDE SEQUENCE</scope>
</reference>
<dbReference type="EMBL" id="GBXM01005396">
    <property type="protein sequence ID" value="JAI03182.1"/>
    <property type="molecule type" value="Transcribed_RNA"/>
</dbReference>
<protein>
    <submittedName>
        <fullName evidence="2">Uncharacterized protein</fullName>
    </submittedName>
</protein>
<accession>A0A0E9XL79</accession>
<proteinExistence type="predicted"/>
<feature type="compositionally biased region" description="Low complexity" evidence="1">
    <location>
        <begin position="19"/>
        <end position="29"/>
    </location>
</feature>
<evidence type="ECO:0000313" key="2">
    <source>
        <dbReference type="EMBL" id="JAI03182.1"/>
    </source>
</evidence>
<dbReference type="AlphaFoldDB" id="A0A0E9XL79"/>
<organism evidence="2">
    <name type="scientific">Anguilla anguilla</name>
    <name type="common">European freshwater eel</name>
    <name type="synonym">Muraena anguilla</name>
    <dbReference type="NCBI Taxonomy" id="7936"/>
    <lineage>
        <taxon>Eukaryota</taxon>
        <taxon>Metazoa</taxon>
        <taxon>Chordata</taxon>
        <taxon>Craniata</taxon>
        <taxon>Vertebrata</taxon>
        <taxon>Euteleostomi</taxon>
        <taxon>Actinopterygii</taxon>
        <taxon>Neopterygii</taxon>
        <taxon>Teleostei</taxon>
        <taxon>Anguilliformes</taxon>
        <taxon>Anguillidae</taxon>
        <taxon>Anguilla</taxon>
    </lineage>
</organism>
<name>A0A0E9XL79_ANGAN</name>
<reference evidence="2" key="1">
    <citation type="submission" date="2014-11" db="EMBL/GenBank/DDBJ databases">
        <authorList>
            <person name="Amaro Gonzalez C."/>
        </authorList>
    </citation>
    <scope>NUCLEOTIDE SEQUENCE</scope>
</reference>
<sequence>MLPKVPPLCDAHTDSLPGSHPTITASSTSPPSIKLVIYGSQDIVGVVYW</sequence>